<dbReference type="InterPro" id="IPR019027">
    <property type="entry name" value="Pilus_biogenesis_CpaD-related"/>
</dbReference>
<dbReference type="EMBL" id="NWVD01000001">
    <property type="protein sequence ID" value="PCG10209.1"/>
    <property type="molecule type" value="Genomic_DNA"/>
</dbReference>
<protein>
    <submittedName>
        <fullName evidence="2">Pilus assembly protein CpaD</fullName>
    </submittedName>
</protein>
<dbReference type="Pfam" id="PF09476">
    <property type="entry name" value="Pilus_CpaD"/>
    <property type="match status" value="1"/>
</dbReference>
<dbReference type="AlphaFoldDB" id="A0A2A4I1Z6"/>
<feature type="signal peptide" evidence="1">
    <location>
        <begin position="1"/>
        <end position="19"/>
    </location>
</feature>
<evidence type="ECO:0000313" key="2">
    <source>
        <dbReference type="EMBL" id="PCG10209.1"/>
    </source>
</evidence>
<accession>A0A2A4I1Z6</accession>
<keyword evidence="1" id="KW-0732">Signal</keyword>
<dbReference type="RefSeq" id="WP_066485355.1">
    <property type="nucleotide sequence ID" value="NZ_JAIEOT010000011.1"/>
</dbReference>
<keyword evidence="3" id="KW-1185">Reference proteome</keyword>
<gene>
    <name evidence="2" type="ORF">COA17_01755</name>
</gene>
<evidence type="ECO:0000313" key="3">
    <source>
        <dbReference type="Proteomes" id="UP000218784"/>
    </source>
</evidence>
<evidence type="ECO:0000256" key="1">
    <source>
        <dbReference type="SAM" id="SignalP"/>
    </source>
</evidence>
<reference evidence="2 3" key="1">
    <citation type="submission" date="2017-09" db="EMBL/GenBank/DDBJ databases">
        <title>Sphingomonas ginsenosidimutans KACC 14949, whole genome shotgun sequence.</title>
        <authorList>
            <person name="Feng G."/>
            <person name="Zhu H."/>
        </authorList>
    </citation>
    <scope>NUCLEOTIDE SEQUENCE [LARGE SCALE GENOMIC DNA]</scope>
    <source>
        <strain evidence="2 3">KACC 14949</strain>
    </source>
</reference>
<organism evidence="2 3">
    <name type="scientific">Sphingomonas ginsenosidimutans</name>
    <dbReference type="NCBI Taxonomy" id="862134"/>
    <lineage>
        <taxon>Bacteria</taxon>
        <taxon>Pseudomonadati</taxon>
        <taxon>Pseudomonadota</taxon>
        <taxon>Alphaproteobacteria</taxon>
        <taxon>Sphingomonadales</taxon>
        <taxon>Sphingomonadaceae</taxon>
        <taxon>Sphingomonas</taxon>
    </lineage>
</organism>
<name>A0A2A4I1Z6_9SPHN</name>
<feature type="chain" id="PRO_5012359144" evidence="1">
    <location>
        <begin position="20"/>
        <end position="214"/>
    </location>
</feature>
<comment type="caution">
    <text evidence="2">The sequence shown here is derived from an EMBL/GenBank/DDBJ whole genome shotgun (WGS) entry which is preliminary data.</text>
</comment>
<dbReference type="Proteomes" id="UP000218784">
    <property type="component" value="Unassembled WGS sequence"/>
</dbReference>
<proteinExistence type="predicted"/>
<sequence length="214" mass="21781">MLKRPILFVALAGTALPMAACGPVNRGVESVNQPVVTRTDYAFDVQTAGDGLSPAETQRLYGWLDALRLGYGDSVAIDDPNGAGAPARAAIASAAARYGLLLSPDAPVTGAAVAPGTVRVVVSRSRASMPSCNDLRRNVEPAFQQENTTDYGCAVNGNLAAMIANPADLVRGNAGSGVYDTQMGTRAITTLRAAQPTGAGGTTLKSESTGGGSK</sequence>